<comment type="caution">
    <text evidence="2">The sequence shown here is derived from an EMBL/GenBank/DDBJ whole genome shotgun (WGS) entry which is preliminary data.</text>
</comment>
<feature type="signal peptide" evidence="1">
    <location>
        <begin position="1"/>
        <end position="20"/>
    </location>
</feature>
<accession>A0ABD1GC60</accession>
<organism evidence="2 3">
    <name type="scientific">Salvia divinorum</name>
    <name type="common">Maria pastora</name>
    <name type="synonym">Diviner's sage</name>
    <dbReference type="NCBI Taxonomy" id="28513"/>
    <lineage>
        <taxon>Eukaryota</taxon>
        <taxon>Viridiplantae</taxon>
        <taxon>Streptophyta</taxon>
        <taxon>Embryophyta</taxon>
        <taxon>Tracheophyta</taxon>
        <taxon>Spermatophyta</taxon>
        <taxon>Magnoliopsida</taxon>
        <taxon>eudicotyledons</taxon>
        <taxon>Gunneridae</taxon>
        <taxon>Pentapetalae</taxon>
        <taxon>asterids</taxon>
        <taxon>lamiids</taxon>
        <taxon>Lamiales</taxon>
        <taxon>Lamiaceae</taxon>
        <taxon>Nepetoideae</taxon>
        <taxon>Mentheae</taxon>
        <taxon>Salviinae</taxon>
        <taxon>Salvia</taxon>
        <taxon>Salvia subgen. Calosphace</taxon>
    </lineage>
</organism>
<evidence type="ECO:0000256" key="1">
    <source>
        <dbReference type="SAM" id="SignalP"/>
    </source>
</evidence>
<keyword evidence="3" id="KW-1185">Reference proteome</keyword>
<proteinExistence type="predicted"/>
<evidence type="ECO:0000313" key="2">
    <source>
        <dbReference type="EMBL" id="KAL1540626.1"/>
    </source>
</evidence>
<name>A0ABD1GC60_SALDI</name>
<protein>
    <submittedName>
        <fullName evidence="2">Uncharacterized protein</fullName>
    </submittedName>
</protein>
<feature type="chain" id="PRO_5044856611" evidence="1">
    <location>
        <begin position="21"/>
        <end position="77"/>
    </location>
</feature>
<dbReference type="AlphaFoldDB" id="A0ABD1GC60"/>
<sequence length="77" mass="8521">MARNGVIAAVLMVALAAAMASENTDCVSECYTECLQIKIFNEDYCNKECLFSCGGFALRNLSPQDDHDDSTFFPTWI</sequence>
<dbReference type="Proteomes" id="UP001567538">
    <property type="component" value="Unassembled WGS sequence"/>
</dbReference>
<keyword evidence="1" id="KW-0732">Signal</keyword>
<evidence type="ECO:0000313" key="3">
    <source>
        <dbReference type="Proteomes" id="UP001567538"/>
    </source>
</evidence>
<dbReference type="EMBL" id="JBEAFC010000009">
    <property type="protein sequence ID" value="KAL1540626.1"/>
    <property type="molecule type" value="Genomic_DNA"/>
</dbReference>
<reference evidence="2 3" key="1">
    <citation type="submission" date="2024-06" db="EMBL/GenBank/DDBJ databases">
        <title>A chromosome level genome sequence of Diviner's sage (Salvia divinorum).</title>
        <authorList>
            <person name="Ford S.A."/>
            <person name="Ro D.-K."/>
            <person name="Ness R.W."/>
            <person name="Phillips M.A."/>
        </authorList>
    </citation>
    <scope>NUCLEOTIDE SEQUENCE [LARGE SCALE GENOMIC DNA]</scope>
    <source>
        <strain evidence="2">SAF-2024a</strain>
        <tissue evidence="2">Leaf</tissue>
    </source>
</reference>
<gene>
    <name evidence="2" type="ORF">AAHA92_24950</name>
</gene>